<comment type="caution">
    <text evidence="1">The sequence shown here is derived from an EMBL/GenBank/DDBJ whole genome shotgun (WGS) entry which is preliminary data.</text>
</comment>
<organism evidence="1 2">
    <name type="scientific">Catharanthus roseus</name>
    <name type="common">Madagascar periwinkle</name>
    <name type="synonym">Vinca rosea</name>
    <dbReference type="NCBI Taxonomy" id="4058"/>
    <lineage>
        <taxon>Eukaryota</taxon>
        <taxon>Viridiplantae</taxon>
        <taxon>Streptophyta</taxon>
        <taxon>Embryophyta</taxon>
        <taxon>Tracheophyta</taxon>
        <taxon>Spermatophyta</taxon>
        <taxon>Magnoliopsida</taxon>
        <taxon>eudicotyledons</taxon>
        <taxon>Gunneridae</taxon>
        <taxon>Pentapetalae</taxon>
        <taxon>asterids</taxon>
        <taxon>lamiids</taxon>
        <taxon>Gentianales</taxon>
        <taxon>Apocynaceae</taxon>
        <taxon>Rauvolfioideae</taxon>
        <taxon>Vinceae</taxon>
        <taxon>Catharanthinae</taxon>
        <taxon>Catharanthus</taxon>
    </lineage>
</organism>
<protein>
    <submittedName>
        <fullName evidence="1">Uncharacterized protein</fullName>
    </submittedName>
</protein>
<dbReference type="Proteomes" id="UP001060085">
    <property type="component" value="Linkage Group LG03"/>
</dbReference>
<gene>
    <name evidence="1" type="ORF">M9H77_14036</name>
</gene>
<evidence type="ECO:0000313" key="1">
    <source>
        <dbReference type="EMBL" id="KAI5673672.1"/>
    </source>
</evidence>
<evidence type="ECO:0000313" key="2">
    <source>
        <dbReference type="Proteomes" id="UP001060085"/>
    </source>
</evidence>
<keyword evidence="2" id="KW-1185">Reference proteome</keyword>
<reference evidence="2" key="1">
    <citation type="journal article" date="2023" name="Nat. Plants">
        <title>Single-cell RNA sequencing provides a high-resolution roadmap for understanding the multicellular compartmentation of specialized metabolism.</title>
        <authorList>
            <person name="Sun S."/>
            <person name="Shen X."/>
            <person name="Li Y."/>
            <person name="Li Y."/>
            <person name="Wang S."/>
            <person name="Li R."/>
            <person name="Zhang H."/>
            <person name="Shen G."/>
            <person name="Guo B."/>
            <person name="Wei J."/>
            <person name="Xu J."/>
            <person name="St-Pierre B."/>
            <person name="Chen S."/>
            <person name="Sun C."/>
        </authorList>
    </citation>
    <scope>NUCLEOTIDE SEQUENCE [LARGE SCALE GENOMIC DNA]</scope>
</reference>
<name>A0ACC0BLV3_CATRO</name>
<proteinExistence type="predicted"/>
<dbReference type="EMBL" id="CM044703">
    <property type="protein sequence ID" value="KAI5673672.1"/>
    <property type="molecule type" value="Genomic_DNA"/>
</dbReference>
<sequence length="491" mass="57078">MSSIFTTKYVEIKEKLSQNVSETTIWKFSFLISCIVFFFFFFYSTNHQYFTTGNFSSNINVEGNSSNSTTISPTTINHLLFGLIGSEKAWHHRKAYIESWWRPHITKGYLFLDVPPTKKLLPWSKASPPYRVSKDLTKFVQETRPIDPVAVRIINGIMETFREENDDDKDQFRWLVMGDDDSIFFLENMVDFLGKHDHRKYYYFGAQSEYVLSNFWYSFNQGFGGAGFILSYPLAKALADYLETCLRKYPYLGAADLTTMACISDIGVNLSPQKGLHQIDLRGDISGFLSSHPKTPLLSLHHFDAVDPIFPKMDRFESTRHLMKAAKQDQSRMLQQTICYQRQQNWSISISWGYSVHIYEKIMPRNWLQKPIETFQKWNKPNPNPPHYMFNTRFPSNDPCEAPHEFYFKSIEKVTKNQILTTYIRSKERGLPVCGLNGSNSADLVSEIHVYSPTTKRTEVDRCECCDITYYNGTTMAMVKFRECHVKEIIA</sequence>
<accession>A0ACC0BLV3</accession>